<name>A0A6S6TZQ4_9GAMM</name>
<accession>A0A6S6TZQ4</accession>
<reference evidence="1" key="1">
    <citation type="submission" date="2020-01" db="EMBL/GenBank/DDBJ databases">
        <authorList>
            <person name="Meier V. D."/>
            <person name="Meier V D."/>
        </authorList>
    </citation>
    <scope>NUCLEOTIDE SEQUENCE</scope>
    <source>
        <strain evidence="1">HLG_WM_MAG_08</strain>
    </source>
</reference>
<gene>
    <name evidence="1" type="ORF">HELGO_WM55198</name>
</gene>
<dbReference type="EMBL" id="CACVAV010000336">
    <property type="protein sequence ID" value="CAA6821943.1"/>
    <property type="molecule type" value="Genomic_DNA"/>
</dbReference>
<sequence length="56" mass="6705">MFHQNFFKSGVVLTEVLQGISNDKQHQMVKDYLDNDRDFDVIKKHYPLKTRCLLLH</sequence>
<dbReference type="AlphaFoldDB" id="A0A6S6TZQ4"/>
<organism evidence="1">
    <name type="scientific">uncultured Thiotrichaceae bacterium</name>
    <dbReference type="NCBI Taxonomy" id="298394"/>
    <lineage>
        <taxon>Bacteria</taxon>
        <taxon>Pseudomonadati</taxon>
        <taxon>Pseudomonadota</taxon>
        <taxon>Gammaproteobacteria</taxon>
        <taxon>Thiotrichales</taxon>
        <taxon>Thiotrichaceae</taxon>
        <taxon>environmental samples</taxon>
    </lineage>
</organism>
<proteinExistence type="predicted"/>
<evidence type="ECO:0000313" key="1">
    <source>
        <dbReference type="EMBL" id="CAA6821943.1"/>
    </source>
</evidence>
<protein>
    <submittedName>
        <fullName evidence="1">Uncharacterized protein</fullName>
    </submittedName>
</protein>